<feature type="compositionally biased region" description="Low complexity" evidence="1">
    <location>
        <begin position="38"/>
        <end position="49"/>
    </location>
</feature>
<dbReference type="Pfam" id="PF13460">
    <property type="entry name" value="NAD_binding_10"/>
    <property type="match status" value="1"/>
</dbReference>
<name>A0A7R9TUD1_MICPS</name>
<dbReference type="SUPFAM" id="SSF51735">
    <property type="entry name" value="NAD(P)-binding Rossmann-fold domains"/>
    <property type="match status" value="1"/>
</dbReference>
<sequence length="307" mass="31213">MAALSAMTLSASASAAFRGGASSSKLNSRSKMTATMISSPRSRPSLTRRAVVSPRAAATPADKSNIVVIGGTGATGSECVVQALARGSKVTVLARTPSKLAQPPGTAGEANAGKPIADPNLTVIQGSVTNAADVAKCITKDTTGVIVSLGGKTKDVGPTMLTDGTRNVIEAMKQNDVKRVAVVTSIGAGDSADQAPFVFKILMSTVMRSIFTDKNNQEQLFLGPAGPGKDLEFCVVRPGGLGLGPPTGVVNVIEGEAGSIARADVADFCLGALFEEAFPYIGKAPCISSVGGTSWTKDRQGKGVMEA</sequence>
<dbReference type="EMBL" id="HBDY01012857">
    <property type="protein sequence ID" value="CAD8245489.1"/>
    <property type="molecule type" value="Transcribed_RNA"/>
</dbReference>
<dbReference type="PANTHER" id="PTHR15020:SF45">
    <property type="entry name" value="NAD(P)-BINDING DOMAIN-CONTAINING PROTEIN"/>
    <property type="match status" value="1"/>
</dbReference>
<organism evidence="3">
    <name type="scientific">Micromonas pusilla</name>
    <name type="common">Picoplanktonic green alga</name>
    <name type="synonym">Chromulina pusilla</name>
    <dbReference type="NCBI Taxonomy" id="38833"/>
    <lineage>
        <taxon>Eukaryota</taxon>
        <taxon>Viridiplantae</taxon>
        <taxon>Chlorophyta</taxon>
        <taxon>Mamiellophyceae</taxon>
        <taxon>Mamiellales</taxon>
        <taxon>Mamiellaceae</taxon>
        <taxon>Micromonas</taxon>
    </lineage>
</organism>
<protein>
    <recommendedName>
        <fullName evidence="2">NAD(P)-binding domain-containing protein</fullName>
    </recommendedName>
</protein>
<feature type="region of interest" description="Disordered" evidence="1">
    <location>
        <begin position="20"/>
        <end position="57"/>
    </location>
</feature>
<accession>A0A7R9TUD1</accession>
<dbReference type="InterPro" id="IPR016040">
    <property type="entry name" value="NAD(P)-bd_dom"/>
</dbReference>
<evidence type="ECO:0000256" key="1">
    <source>
        <dbReference type="SAM" id="MobiDB-lite"/>
    </source>
</evidence>
<gene>
    <name evidence="3" type="ORF">MPUS1402_LOCUS9734</name>
</gene>
<evidence type="ECO:0000313" key="3">
    <source>
        <dbReference type="EMBL" id="CAD8245489.1"/>
    </source>
</evidence>
<feature type="domain" description="NAD(P)-binding" evidence="2">
    <location>
        <begin position="70"/>
        <end position="275"/>
    </location>
</feature>
<dbReference type="AlphaFoldDB" id="A0A7R9TUD1"/>
<feature type="compositionally biased region" description="Polar residues" evidence="1">
    <location>
        <begin position="25"/>
        <end position="37"/>
    </location>
</feature>
<dbReference type="Gene3D" id="3.40.50.720">
    <property type="entry name" value="NAD(P)-binding Rossmann-like Domain"/>
    <property type="match status" value="1"/>
</dbReference>
<dbReference type="PANTHER" id="PTHR15020">
    <property type="entry name" value="FLAVIN REDUCTASE-RELATED"/>
    <property type="match status" value="1"/>
</dbReference>
<evidence type="ECO:0000259" key="2">
    <source>
        <dbReference type="Pfam" id="PF13460"/>
    </source>
</evidence>
<proteinExistence type="predicted"/>
<reference evidence="3" key="1">
    <citation type="submission" date="2021-01" db="EMBL/GenBank/DDBJ databases">
        <authorList>
            <person name="Corre E."/>
            <person name="Pelletier E."/>
            <person name="Niang G."/>
            <person name="Scheremetjew M."/>
            <person name="Finn R."/>
            <person name="Kale V."/>
            <person name="Holt S."/>
            <person name="Cochrane G."/>
            <person name="Meng A."/>
            <person name="Brown T."/>
            <person name="Cohen L."/>
        </authorList>
    </citation>
    <scope>NUCLEOTIDE SEQUENCE</scope>
    <source>
        <strain evidence="3">RCC1614</strain>
    </source>
</reference>
<dbReference type="InterPro" id="IPR036291">
    <property type="entry name" value="NAD(P)-bd_dom_sf"/>
</dbReference>